<dbReference type="PROSITE" id="PS50109">
    <property type="entry name" value="HIS_KIN"/>
    <property type="match status" value="1"/>
</dbReference>
<dbReference type="EC" id="2.7.13.3" evidence="2"/>
<dbReference type="CDD" id="cd00038">
    <property type="entry name" value="CAP_ED"/>
    <property type="match status" value="1"/>
</dbReference>
<dbReference type="Gene3D" id="3.30.565.10">
    <property type="entry name" value="Histidine kinase-like ATPase, C-terminal domain"/>
    <property type="match status" value="1"/>
</dbReference>
<sequence length="466" mass="50979">MNTRLHDSEDKILFPTFAPEVVEEMMHWGTVEQMAPGGVLFTEGQRNYDFFVVLDGTVRVTKRVGGEDRLLAIHHPGEFAGEIGILTHGPAISTARATGDARVLRIAADVFRQLTTQCTPLGETAVQAMSARTREVDASLRQQEKLTALGRMAAGLAHELNNPASAARRAAQELHEAVGEAQRRALDYDRRFNDRQRAMLCMMHDGLRRAEQPSAANALARSDDEDAVALWLDERGVPDAWDKAPPLVHAGMKPASVQALDAEFDGESLRGAVDWLASTLSLTGLAGELEGSAARISALVGSIKEYSYMDRGKVQWLNVHDTLESTLRILNHKLRDGITLHREFAPDLPLICASGSELNQVWTNLIDNAVQAMAGRGNLWVRTVRDGDAVRVEIEDDGPGIPADVLPRIWEPFFTTKGVGEGTGLGLDIARRIVERGHGGDIRVSSRPGHTRFSITLLIEPPKHDA</sequence>
<gene>
    <name evidence="6" type="ORF">HNQ61_002987</name>
</gene>
<evidence type="ECO:0000259" key="5">
    <source>
        <dbReference type="PROSITE" id="PS50109"/>
    </source>
</evidence>
<evidence type="ECO:0000256" key="2">
    <source>
        <dbReference type="ARBA" id="ARBA00012438"/>
    </source>
</evidence>
<dbReference type="InterPro" id="IPR004358">
    <property type="entry name" value="Sig_transdc_His_kin-like_C"/>
</dbReference>
<accession>A0A841H026</accession>
<dbReference type="SUPFAM" id="SSF47384">
    <property type="entry name" value="Homodimeric domain of signal transducing histidine kinase"/>
    <property type="match status" value="1"/>
</dbReference>
<dbReference type="PANTHER" id="PTHR43065">
    <property type="entry name" value="SENSOR HISTIDINE KINASE"/>
    <property type="match status" value="1"/>
</dbReference>
<proteinExistence type="predicted"/>
<dbReference type="InterPro" id="IPR036890">
    <property type="entry name" value="HATPase_C_sf"/>
</dbReference>
<dbReference type="SMART" id="SM00387">
    <property type="entry name" value="HATPase_c"/>
    <property type="match status" value="1"/>
</dbReference>
<evidence type="ECO:0000256" key="3">
    <source>
        <dbReference type="ARBA" id="ARBA00022553"/>
    </source>
</evidence>
<dbReference type="SUPFAM" id="SSF55874">
    <property type="entry name" value="ATPase domain of HSP90 chaperone/DNA topoisomerase II/histidine kinase"/>
    <property type="match status" value="1"/>
</dbReference>
<dbReference type="InterPro" id="IPR005467">
    <property type="entry name" value="His_kinase_dom"/>
</dbReference>
<keyword evidence="6" id="KW-0418">Kinase</keyword>
<evidence type="ECO:0000259" key="4">
    <source>
        <dbReference type="PROSITE" id="PS50042"/>
    </source>
</evidence>
<dbReference type="SMART" id="SM00100">
    <property type="entry name" value="cNMP"/>
    <property type="match status" value="1"/>
</dbReference>
<dbReference type="InterPro" id="IPR003661">
    <property type="entry name" value="HisK_dim/P_dom"/>
</dbReference>
<evidence type="ECO:0000256" key="1">
    <source>
        <dbReference type="ARBA" id="ARBA00000085"/>
    </source>
</evidence>
<feature type="domain" description="Cyclic nucleotide-binding" evidence="4">
    <location>
        <begin position="13"/>
        <end position="114"/>
    </location>
</feature>
<dbReference type="Proteomes" id="UP000582837">
    <property type="component" value="Unassembled WGS sequence"/>
</dbReference>
<protein>
    <recommendedName>
        <fullName evidence="2">histidine kinase</fullName>
        <ecNumber evidence="2">2.7.13.3</ecNumber>
    </recommendedName>
</protein>
<dbReference type="PANTHER" id="PTHR43065:SF48">
    <property type="entry name" value="HISTIDINE KINASE"/>
    <property type="match status" value="1"/>
</dbReference>
<dbReference type="EMBL" id="JACHIA010000008">
    <property type="protein sequence ID" value="MBB6071363.1"/>
    <property type="molecule type" value="Genomic_DNA"/>
</dbReference>
<keyword evidence="7" id="KW-1185">Reference proteome</keyword>
<dbReference type="RefSeq" id="WP_170036810.1">
    <property type="nucleotide sequence ID" value="NZ_JABDTL010000002.1"/>
</dbReference>
<organism evidence="6 7">
    <name type="scientific">Longimicrobium terrae</name>
    <dbReference type="NCBI Taxonomy" id="1639882"/>
    <lineage>
        <taxon>Bacteria</taxon>
        <taxon>Pseudomonadati</taxon>
        <taxon>Gemmatimonadota</taxon>
        <taxon>Longimicrobiia</taxon>
        <taxon>Longimicrobiales</taxon>
        <taxon>Longimicrobiaceae</taxon>
        <taxon>Longimicrobium</taxon>
    </lineage>
</organism>
<feature type="domain" description="Histidine kinase" evidence="5">
    <location>
        <begin position="246"/>
        <end position="461"/>
    </location>
</feature>
<dbReference type="SUPFAM" id="SSF51206">
    <property type="entry name" value="cAMP-binding domain-like"/>
    <property type="match status" value="1"/>
</dbReference>
<dbReference type="Gene3D" id="2.60.120.10">
    <property type="entry name" value="Jelly Rolls"/>
    <property type="match status" value="1"/>
</dbReference>
<dbReference type="InterPro" id="IPR014710">
    <property type="entry name" value="RmlC-like_jellyroll"/>
</dbReference>
<comment type="catalytic activity">
    <reaction evidence="1">
        <text>ATP + protein L-histidine = ADP + protein N-phospho-L-histidine.</text>
        <dbReference type="EC" id="2.7.13.3"/>
    </reaction>
</comment>
<dbReference type="AlphaFoldDB" id="A0A841H026"/>
<dbReference type="InterPro" id="IPR018490">
    <property type="entry name" value="cNMP-bd_dom_sf"/>
</dbReference>
<dbReference type="PRINTS" id="PR00344">
    <property type="entry name" value="BCTRLSENSOR"/>
</dbReference>
<reference evidence="6 7" key="1">
    <citation type="submission" date="2020-08" db="EMBL/GenBank/DDBJ databases">
        <title>Genomic Encyclopedia of Type Strains, Phase IV (KMG-IV): sequencing the most valuable type-strain genomes for metagenomic binning, comparative biology and taxonomic classification.</title>
        <authorList>
            <person name="Goeker M."/>
        </authorList>
    </citation>
    <scope>NUCLEOTIDE SEQUENCE [LARGE SCALE GENOMIC DNA]</scope>
    <source>
        <strain evidence="6 7">DSM 29007</strain>
    </source>
</reference>
<comment type="caution">
    <text evidence="6">The sequence shown here is derived from an EMBL/GenBank/DDBJ whole genome shotgun (WGS) entry which is preliminary data.</text>
</comment>
<name>A0A841H026_9BACT</name>
<evidence type="ECO:0000313" key="7">
    <source>
        <dbReference type="Proteomes" id="UP000582837"/>
    </source>
</evidence>
<dbReference type="InterPro" id="IPR036097">
    <property type="entry name" value="HisK_dim/P_sf"/>
</dbReference>
<dbReference type="PROSITE" id="PS50042">
    <property type="entry name" value="CNMP_BINDING_3"/>
    <property type="match status" value="1"/>
</dbReference>
<dbReference type="Pfam" id="PF02518">
    <property type="entry name" value="HATPase_c"/>
    <property type="match status" value="1"/>
</dbReference>
<keyword evidence="6" id="KW-0808">Transferase</keyword>
<dbReference type="Gene3D" id="1.10.287.130">
    <property type="match status" value="1"/>
</dbReference>
<dbReference type="InterPro" id="IPR003594">
    <property type="entry name" value="HATPase_dom"/>
</dbReference>
<evidence type="ECO:0000313" key="6">
    <source>
        <dbReference type="EMBL" id="MBB6071363.1"/>
    </source>
</evidence>
<keyword evidence="3" id="KW-0597">Phosphoprotein</keyword>
<dbReference type="InterPro" id="IPR000595">
    <property type="entry name" value="cNMP-bd_dom"/>
</dbReference>
<dbReference type="Pfam" id="PF00027">
    <property type="entry name" value="cNMP_binding"/>
    <property type="match status" value="1"/>
</dbReference>
<dbReference type="CDD" id="cd00082">
    <property type="entry name" value="HisKA"/>
    <property type="match status" value="1"/>
</dbReference>
<dbReference type="GO" id="GO:0000155">
    <property type="term" value="F:phosphorelay sensor kinase activity"/>
    <property type="evidence" value="ECO:0007669"/>
    <property type="project" value="InterPro"/>
</dbReference>